<keyword evidence="2" id="KW-1185">Reference proteome</keyword>
<dbReference type="AlphaFoldDB" id="A0AAN6Q1L5"/>
<organism evidence="1 2">
    <name type="scientific">Parathielavia hyrcaniae</name>
    <dbReference type="NCBI Taxonomy" id="113614"/>
    <lineage>
        <taxon>Eukaryota</taxon>
        <taxon>Fungi</taxon>
        <taxon>Dikarya</taxon>
        <taxon>Ascomycota</taxon>
        <taxon>Pezizomycotina</taxon>
        <taxon>Sordariomycetes</taxon>
        <taxon>Sordariomycetidae</taxon>
        <taxon>Sordariales</taxon>
        <taxon>Chaetomiaceae</taxon>
        <taxon>Parathielavia</taxon>
    </lineage>
</organism>
<protein>
    <submittedName>
        <fullName evidence="1">Uncharacterized protein</fullName>
    </submittedName>
</protein>
<proteinExistence type="predicted"/>
<evidence type="ECO:0000313" key="1">
    <source>
        <dbReference type="EMBL" id="KAK4101942.1"/>
    </source>
</evidence>
<accession>A0AAN6Q1L5</accession>
<comment type="caution">
    <text evidence="1">The sequence shown here is derived from an EMBL/GenBank/DDBJ whole genome shotgun (WGS) entry which is preliminary data.</text>
</comment>
<name>A0AAN6Q1L5_9PEZI</name>
<dbReference type="EMBL" id="MU863633">
    <property type="protein sequence ID" value="KAK4101942.1"/>
    <property type="molecule type" value="Genomic_DNA"/>
</dbReference>
<reference evidence="1" key="2">
    <citation type="submission" date="2023-05" db="EMBL/GenBank/DDBJ databases">
        <authorList>
            <consortium name="Lawrence Berkeley National Laboratory"/>
            <person name="Steindorff A."/>
            <person name="Hensen N."/>
            <person name="Bonometti L."/>
            <person name="Westerberg I."/>
            <person name="Brannstrom I.O."/>
            <person name="Guillou S."/>
            <person name="Cros-Aarteil S."/>
            <person name="Calhoun S."/>
            <person name="Haridas S."/>
            <person name="Kuo A."/>
            <person name="Mondo S."/>
            <person name="Pangilinan J."/>
            <person name="Riley R."/>
            <person name="Labutti K."/>
            <person name="Andreopoulos B."/>
            <person name="Lipzen A."/>
            <person name="Chen C."/>
            <person name="Yanf M."/>
            <person name="Daum C."/>
            <person name="Ng V."/>
            <person name="Clum A."/>
            <person name="Ohm R."/>
            <person name="Martin F."/>
            <person name="Silar P."/>
            <person name="Natvig D."/>
            <person name="Lalanne C."/>
            <person name="Gautier V."/>
            <person name="Ament-Velasquez S.L."/>
            <person name="Kruys A."/>
            <person name="Hutchinson M.I."/>
            <person name="Powell A.J."/>
            <person name="Barry K."/>
            <person name="Miller A.N."/>
            <person name="Grigoriev I.V."/>
            <person name="Debuchy R."/>
            <person name="Gladieux P."/>
            <person name="Thoren M.H."/>
            <person name="Johannesson H."/>
        </authorList>
    </citation>
    <scope>NUCLEOTIDE SEQUENCE</scope>
    <source>
        <strain evidence="1">CBS 757.83</strain>
    </source>
</reference>
<reference evidence="1" key="1">
    <citation type="journal article" date="2023" name="Mol. Phylogenet. Evol.">
        <title>Genome-scale phylogeny and comparative genomics of the fungal order Sordariales.</title>
        <authorList>
            <person name="Hensen N."/>
            <person name="Bonometti L."/>
            <person name="Westerberg I."/>
            <person name="Brannstrom I.O."/>
            <person name="Guillou S."/>
            <person name="Cros-Aarteil S."/>
            <person name="Calhoun S."/>
            <person name="Haridas S."/>
            <person name="Kuo A."/>
            <person name="Mondo S."/>
            <person name="Pangilinan J."/>
            <person name="Riley R."/>
            <person name="LaButti K."/>
            <person name="Andreopoulos B."/>
            <person name="Lipzen A."/>
            <person name="Chen C."/>
            <person name="Yan M."/>
            <person name="Daum C."/>
            <person name="Ng V."/>
            <person name="Clum A."/>
            <person name="Steindorff A."/>
            <person name="Ohm R.A."/>
            <person name="Martin F."/>
            <person name="Silar P."/>
            <person name="Natvig D.O."/>
            <person name="Lalanne C."/>
            <person name="Gautier V."/>
            <person name="Ament-Velasquez S.L."/>
            <person name="Kruys A."/>
            <person name="Hutchinson M.I."/>
            <person name="Powell A.J."/>
            <person name="Barry K."/>
            <person name="Miller A.N."/>
            <person name="Grigoriev I.V."/>
            <person name="Debuchy R."/>
            <person name="Gladieux P."/>
            <person name="Hiltunen Thoren M."/>
            <person name="Johannesson H."/>
        </authorList>
    </citation>
    <scope>NUCLEOTIDE SEQUENCE</scope>
    <source>
        <strain evidence="1">CBS 757.83</strain>
    </source>
</reference>
<sequence length="205" mass="23661">MEKVAEDPRTGPGRNVNNGGVKMRLTGYCLVRWEWHEFFASKIFHKKTVTQHEVGHLGGLCHWQLKYLKHLWLRVQLPRYDCGQGNDLELAKEHGNSTEWLEGAFEDLFVQLGVLLNPHRIGVSEGVTLEISINSPSDREHHFKQFDSMPSLDHRPQAAPFRFRDRLLFRHYTPMRNQLSMSSKNSERCLDAVQCTSGLTRISPP</sequence>
<dbReference type="Proteomes" id="UP001305647">
    <property type="component" value="Unassembled WGS sequence"/>
</dbReference>
<evidence type="ECO:0000313" key="2">
    <source>
        <dbReference type="Proteomes" id="UP001305647"/>
    </source>
</evidence>
<gene>
    <name evidence="1" type="ORF">N658DRAFT_495881</name>
</gene>